<sequence>MNKKHLTERKQREILPRRVTSMFRVGFLLLLLYTMPLVGVGQRNERAPLKYKRDFLTKFEKLPSHNGLISNIVSAIFQDKFGYMWFATDNGLNRYDGIKIVTYKNIHTDTNSLSNNVVTCICEDRKGNLWIGTGNGLNYFDRKSERFSHPILGPVKKGRQASAQIRAVITDSEGGLWVETGAGILHHFLRESNIHEKIAHPKDYSTSGSHLLYQDKGGYIWFGGPSSGPFRYDPRTKNLARIKSSPLDPVGKKLEGVNAILEDTYGTLWLASYEGTHVFDPLEESFFKMFSTPTNSLVQDDAGMIWVGTFDKGIYKFDSKRGLFTNLNNDPNNSLSLADNHVNNIFVDRGGSIWVSTKEGISKYSPNRYKFEHYFHLPEVENSLSSNKTTAFTQDERGNIWIGTEWGLNAFDKENGVFTTYYSDKKSSIKLPSNAISVLFSDKQGSIWIGFSDVPLLAQIEIKTSTIKTFQPSNRSSKSITGIVSDRKGKLWISYLGGGGVEVFNPETSQFDRKDFNPFNQPLDRIITALAVDPRNQNIWIGTFASGIYLLNSVTNNFSLIFPPQNNRAASSSLDKTPAINSCIQLGNKVWFGTSRGLIWVDANTLQAKEIRVFRKQYPISISSIAEGVSQNQLLLGSDEGPYVLNINSEKAKPFLHIDQTINILMHRQSQVYFDNIDKLSYIAAENHLFIFKPGDNSTWKRISLNDNFRITKIVRVDQKTYVTTNLGLYSINKELLKLEPVLLKKNENFVNFDTPINDITINNSKKGFFISEDHIFTNYSNNPTALTSIEKNIKNMGGPNFLCAASVGSGLWVGTEKGLVKYSLNTGKILQFNAPDSSKLVGNNNTSICLVGDNVWVGDDNGYLNIINTKDCSIKHIRIEDGAIRDYGEKLTISQIYVDIRGRVWVVSNKLYCFDTKGKQLRFPFTKDLQNKKVRSVVEDYEGKLWISTDNGLYCINTDNGANFSYFETDGLQGNIFNNGSFRLLDGSIIVGGGNGFNIINPTNIPRNKKIPQVEISGIRAFNQLIGNDFTQTNTITLPYNKNYLTVEMTALDFSSPEKNRYSYKMEGLNSSWINNGNLSTVTFTNLAPGKYILHVKASNNDDLWNNTPKVITIIITPPIWRSWWVVTLLILALAAGVIYIFRMVKDQIKFREKSIELEQRLLLSQMNPHFIFNALTAIQSYIFRNDPKSAGKYLASFAKLVRLILENSRTKYTTIGKEVKTLEHYLELQSLRFDEKFDFKIEIDPDIERETMTIPPMLTQPFIENAIEHGIINVADKGTIVIRYLLLDELILIEVEDDGIGINRATELQKPGQKDHVSLATKISKERLENLNKLEKGKITMQIIDLSSIDHLLHGTKVTFKIPYKWVETSFKNS</sequence>
<keyword evidence="2" id="KW-0812">Transmembrane</keyword>
<dbReference type="InterPro" id="IPR011123">
    <property type="entry name" value="Y_Y_Y"/>
</dbReference>
<dbReference type="SUPFAM" id="SSF69322">
    <property type="entry name" value="Tricorn protease domain 2"/>
    <property type="match status" value="1"/>
</dbReference>
<evidence type="ECO:0000259" key="4">
    <source>
        <dbReference type="Pfam" id="PF07495"/>
    </source>
</evidence>
<dbReference type="GO" id="GO:0016020">
    <property type="term" value="C:membrane"/>
    <property type="evidence" value="ECO:0007669"/>
    <property type="project" value="InterPro"/>
</dbReference>
<dbReference type="InterPro" id="IPR036890">
    <property type="entry name" value="HATPase_C_sf"/>
</dbReference>
<evidence type="ECO:0000259" key="3">
    <source>
        <dbReference type="Pfam" id="PF06580"/>
    </source>
</evidence>
<keyword evidence="2" id="KW-0472">Membrane</keyword>
<protein>
    <submittedName>
        <fullName evidence="5">Two component regulator propeller</fullName>
    </submittedName>
</protein>
<dbReference type="STRING" id="1640674.SAMN05216323_10404"/>
<accession>A0A1G6N2Z2</accession>
<dbReference type="Gene3D" id="2.130.10.10">
    <property type="entry name" value="YVTN repeat-like/Quinoprotein amine dehydrogenase"/>
    <property type="match status" value="3"/>
</dbReference>
<gene>
    <name evidence="5" type="ORF">SAMN05216323_10404</name>
</gene>
<dbReference type="InterPro" id="IPR011110">
    <property type="entry name" value="Reg_prop"/>
</dbReference>
<organism evidence="5 6">
    <name type="scientific">Williamwhitmania taraxaci</name>
    <dbReference type="NCBI Taxonomy" id="1640674"/>
    <lineage>
        <taxon>Bacteria</taxon>
        <taxon>Pseudomonadati</taxon>
        <taxon>Bacteroidota</taxon>
        <taxon>Bacteroidia</taxon>
        <taxon>Bacteroidales</taxon>
        <taxon>Williamwhitmaniaceae</taxon>
        <taxon>Williamwhitmania</taxon>
    </lineage>
</organism>
<dbReference type="EMBL" id="FMYP01000040">
    <property type="protein sequence ID" value="SDC61787.1"/>
    <property type="molecule type" value="Genomic_DNA"/>
</dbReference>
<dbReference type="PANTHER" id="PTHR43547">
    <property type="entry name" value="TWO-COMPONENT HISTIDINE KINASE"/>
    <property type="match status" value="1"/>
</dbReference>
<dbReference type="SUPFAM" id="SSF55874">
    <property type="entry name" value="ATPase domain of HSP90 chaperone/DNA topoisomerase II/histidine kinase"/>
    <property type="match status" value="1"/>
</dbReference>
<evidence type="ECO:0000256" key="1">
    <source>
        <dbReference type="ARBA" id="ARBA00022553"/>
    </source>
</evidence>
<feature type="domain" description="Two component regulator three Y" evidence="4">
    <location>
        <begin position="1054"/>
        <end position="1117"/>
    </location>
</feature>
<dbReference type="GO" id="GO:0000155">
    <property type="term" value="F:phosphorelay sensor kinase activity"/>
    <property type="evidence" value="ECO:0007669"/>
    <property type="project" value="InterPro"/>
</dbReference>
<evidence type="ECO:0000313" key="5">
    <source>
        <dbReference type="EMBL" id="SDC61787.1"/>
    </source>
</evidence>
<feature type="transmembrane region" description="Helical" evidence="2">
    <location>
        <begin position="1124"/>
        <end position="1143"/>
    </location>
</feature>
<evidence type="ECO:0000256" key="2">
    <source>
        <dbReference type="SAM" id="Phobius"/>
    </source>
</evidence>
<dbReference type="OrthoDB" id="717811at2"/>
<dbReference type="SUPFAM" id="SSF63829">
    <property type="entry name" value="Calcium-dependent phosphotriesterase"/>
    <property type="match status" value="3"/>
</dbReference>
<dbReference type="Pfam" id="PF07495">
    <property type="entry name" value="Y_Y_Y"/>
    <property type="match status" value="1"/>
</dbReference>
<reference evidence="5 6" key="1">
    <citation type="submission" date="2016-09" db="EMBL/GenBank/DDBJ databases">
        <authorList>
            <person name="Capua I."/>
            <person name="De Benedictis P."/>
            <person name="Joannis T."/>
            <person name="Lombin L.H."/>
            <person name="Cattoli G."/>
        </authorList>
    </citation>
    <scope>NUCLEOTIDE SEQUENCE [LARGE SCALE GENOMIC DNA]</scope>
    <source>
        <strain evidence="5 6">A7P-90m</strain>
    </source>
</reference>
<dbReference type="InterPro" id="IPR013783">
    <property type="entry name" value="Ig-like_fold"/>
</dbReference>
<dbReference type="PANTHER" id="PTHR43547:SF2">
    <property type="entry name" value="HYBRID SIGNAL TRANSDUCTION HISTIDINE KINASE C"/>
    <property type="match status" value="1"/>
</dbReference>
<dbReference type="Pfam" id="PF07494">
    <property type="entry name" value="Reg_prop"/>
    <property type="match status" value="5"/>
</dbReference>
<dbReference type="SUPFAM" id="SSF101898">
    <property type="entry name" value="NHL repeat"/>
    <property type="match status" value="1"/>
</dbReference>
<keyword evidence="6" id="KW-1185">Reference proteome</keyword>
<keyword evidence="2" id="KW-1133">Transmembrane helix</keyword>
<dbReference type="Proteomes" id="UP000199452">
    <property type="component" value="Unassembled WGS sequence"/>
</dbReference>
<keyword evidence="1" id="KW-0597">Phosphoprotein</keyword>
<dbReference type="InterPro" id="IPR015943">
    <property type="entry name" value="WD40/YVTN_repeat-like_dom_sf"/>
</dbReference>
<proteinExistence type="predicted"/>
<dbReference type="Gene3D" id="2.60.40.10">
    <property type="entry name" value="Immunoglobulins"/>
    <property type="match status" value="1"/>
</dbReference>
<feature type="transmembrane region" description="Helical" evidence="2">
    <location>
        <begin position="21"/>
        <end position="40"/>
    </location>
</feature>
<evidence type="ECO:0000313" key="6">
    <source>
        <dbReference type="Proteomes" id="UP000199452"/>
    </source>
</evidence>
<dbReference type="Pfam" id="PF06580">
    <property type="entry name" value="His_kinase"/>
    <property type="match status" value="1"/>
</dbReference>
<feature type="domain" description="Signal transduction histidine kinase internal region" evidence="3">
    <location>
        <begin position="1160"/>
        <end position="1239"/>
    </location>
</feature>
<dbReference type="Gene3D" id="3.30.565.10">
    <property type="entry name" value="Histidine kinase-like ATPase, C-terminal domain"/>
    <property type="match status" value="1"/>
</dbReference>
<name>A0A1G6N2Z2_9BACT</name>
<dbReference type="InterPro" id="IPR010559">
    <property type="entry name" value="Sig_transdc_His_kin_internal"/>
</dbReference>